<dbReference type="Gene3D" id="3.40.190.10">
    <property type="entry name" value="Periplasmic binding protein-like II"/>
    <property type="match status" value="1"/>
</dbReference>
<evidence type="ECO:0000256" key="3">
    <source>
        <dbReference type="ARBA" id="ARBA00022729"/>
    </source>
</evidence>
<dbReference type="PANTHER" id="PTHR30290:SF38">
    <property type="entry name" value="D,D-DIPEPTIDE-BINDING PERIPLASMIC PROTEIN DDPA-RELATED"/>
    <property type="match status" value="1"/>
</dbReference>
<evidence type="ECO:0000256" key="4">
    <source>
        <dbReference type="SAM" id="SignalP"/>
    </source>
</evidence>
<name>A0ABV7AM78_9RHOB</name>
<comment type="subcellular location">
    <subcellularLocation>
        <location evidence="1">Periplasm</location>
    </subcellularLocation>
</comment>
<evidence type="ECO:0000256" key="2">
    <source>
        <dbReference type="ARBA" id="ARBA00005695"/>
    </source>
</evidence>
<feature type="domain" description="Solute-binding protein family 5" evidence="5">
    <location>
        <begin position="68"/>
        <end position="397"/>
    </location>
</feature>
<dbReference type="RefSeq" id="WP_377835262.1">
    <property type="nucleotide sequence ID" value="NZ_JBHRSK010000018.1"/>
</dbReference>
<comment type="caution">
    <text evidence="6">The sequence shown here is derived from an EMBL/GenBank/DDBJ whole genome shotgun (WGS) entry which is preliminary data.</text>
</comment>
<dbReference type="SUPFAM" id="SSF53850">
    <property type="entry name" value="Periplasmic binding protein-like II"/>
    <property type="match status" value="1"/>
</dbReference>
<gene>
    <name evidence="6" type="ORF">ACFOES_19915</name>
</gene>
<organism evidence="6 7">
    <name type="scientific">Acidimangrovimonas pyrenivorans</name>
    <dbReference type="NCBI Taxonomy" id="2030798"/>
    <lineage>
        <taxon>Bacteria</taxon>
        <taxon>Pseudomonadati</taxon>
        <taxon>Pseudomonadota</taxon>
        <taxon>Alphaproteobacteria</taxon>
        <taxon>Rhodobacterales</taxon>
        <taxon>Paracoccaceae</taxon>
        <taxon>Acidimangrovimonas</taxon>
    </lineage>
</organism>
<feature type="signal peptide" evidence="4">
    <location>
        <begin position="1"/>
        <end position="21"/>
    </location>
</feature>
<evidence type="ECO:0000256" key="1">
    <source>
        <dbReference type="ARBA" id="ARBA00004418"/>
    </source>
</evidence>
<dbReference type="PANTHER" id="PTHR30290">
    <property type="entry name" value="PERIPLASMIC BINDING COMPONENT OF ABC TRANSPORTER"/>
    <property type="match status" value="1"/>
</dbReference>
<dbReference type="InterPro" id="IPR039424">
    <property type="entry name" value="SBP_5"/>
</dbReference>
<evidence type="ECO:0000313" key="7">
    <source>
        <dbReference type="Proteomes" id="UP001595443"/>
    </source>
</evidence>
<dbReference type="EMBL" id="JBHRSK010000018">
    <property type="protein sequence ID" value="MFC2970370.1"/>
    <property type="molecule type" value="Genomic_DNA"/>
</dbReference>
<keyword evidence="3 4" id="KW-0732">Signal</keyword>
<dbReference type="InterPro" id="IPR000914">
    <property type="entry name" value="SBP_5_dom"/>
</dbReference>
<dbReference type="CDD" id="cd08494">
    <property type="entry name" value="PBP2_NikA_DppA_OppA_like_6"/>
    <property type="match status" value="1"/>
</dbReference>
<dbReference type="Pfam" id="PF00496">
    <property type="entry name" value="SBP_bac_5"/>
    <property type="match status" value="1"/>
</dbReference>
<comment type="similarity">
    <text evidence="2">Belongs to the bacterial solute-binding protein 5 family.</text>
</comment>
<accession>A0ABV7AM78</accession>
<reference evidence="7" key="1">
    <citation type="journal article" date="2019" name="Int. J. Syst. Evol. Microbiol.">
        <title>The Global Catalogue of Microorganisms (GCM) 10K type strain sequencing project: providing services to taxonomists for standard genome sequencing and annotation.</title>
        <authorList>
            <consortium name="The Broad Institute Genomics Platform"/>
            <consortium name="The Broad Institute Genome Sequencing Center for Infectious Disease"/>
            <person name="Wu L."/>
            <person name="Ma J."/>
        </authorList>
    </citation>
    <scope>NUCLEOTIDE SEQUENCE [LARGE SCALE GENOMIC DNA]</scope>
    <source>
        <strain evidence="7">KCTC 62192</strain>
    </source>
</reference>
<dbReference type="Proteomes" id="UP001595443">
    <property type="component" value="Unassembled WGS sequence"/>
</dbReference>
<dbReference type="PIRSF" id="PIRSF002741">
    <property type="entry name" value="MppA"/>
    <property type="match status" value="1"/>
</dbReference>
<dbReference type="Gene3D" id="3.10.105.10">
    <property type="entry name" value="Dipeptide-binding Protein, Domain 3"/>
    <property type="match status" value="1"/>
</dbReference>
<evidence type="ECO:0000313" key="6">
    <source>
        <dbReference type="EMBL" id="MFC2970370.1"/>
    </source>
</evidence>
<keyword evidence="7" id="KW-1185">Reference proteome</keyword>
<evidence type="ECO:0000259" key="5">
    <source>
        <dbReference type="Pfam" id="PF00496"/>
    </source>
</evidence>
<dbReference type="InterPro" id="IPR030678">
    <property type="entry name" value="Peptide/Ni-bd"/>
</dbReference>
<proteinExistence type="inferred from homology"/>
<feature type="chain" id="PRO_5046751834" evidence="4">
    <location>
        <begin position="22"/>
        <end position="490"/>
    </location>
</feature>
<sequence length="490" mass="53503">MFNRLRLTAAALALCATPAFAAQDTITIGMVLEPPNLDPTAGAAAAIDEVTYANIFEGLTRFGPDGSIQPDLAKSWDVSEDGKVWTFHLQDGVTFHDGTPMTAEDVKFSLDRARAKDSANAQKALFAGIDSVDVVDPLTVKVTLKQPNGNFAFNMAWGDAVIVSPKSIDHEATDPIGTGPFKFVDWVKGDRVDIARYPGYWGAPAKLSKATFKFISDPTAAFAAMMAGDVDAFPNFPAPETLEQFKADPRFKVIVGSTEGETILAMNNRNPPLDNVKVREAIAHAINRADIINGAMFGYGTPIGTHFAPHNPDYVDLTGLSKYDPALSKKLLAEAGVTNLKLRLALPPPTYARRGGEIIAAELKKVGIDTEVTNVEWAQWLKQVFKDHDFDLTIVSHTEPMDIGIYARPDYYFGYDNPDFQKLIAKLDVTSDPAERSALLKEAQTIIAKDYVNAYLFQLAKTGVANAKIEGLWKNAPTQANDLTKVYWQD</sequence>
<protein>
    <submittedName>
        <fullName evidence="6">ABC transporter substrate-binding protein</fullName>
    </submittedName>
</protein>